<dbReference type="PANTHER" id="PTHR13289">
    <property type="entry name" value="PROTEIN PHOSPHATASE 1-BINDING PROTEIN BIFOCAL"/>
    <property type="match status" value="1"/>
</dbReference>
<feature type="region of interest" description="Disordered" evidence="8">
    <location>
        <begin position="146"/>
        <end position="254"/>
    </location>
</feature>
<dbReference type="InParanoid" id="A0A0Q9X0F0"/>
<feature type="region of interest" description="Disordered" evidence="8">
    <location>
        <begin position="644"/>
        <end position="675"/>
    </location>
</feature>
<evidence type="ECO:0000313" key="9">
    <source>
        <dbReference type="EMBL" id="KRF98210.1"/>
    </source>
</evidence>
<feature type="compositionally biased region" description="Low complexity" evidence="8">
    <location>
        <begin position="647"/>
        <end position="656"/>
    </location>
</feature>
<feature type="region of interest" description="Disordered" evidence="8">
    <location>
        <begin position="1135"/>
        <end position="1192"/>
    </location>
</feature>
<dbReference type="FunCoup" id="A0A0Q9X0F0">
    <property type="interactions" value="140"/>
</dbReference>
<feature type="region of interest" description="Disordered" evidence="8">
    <location>
        <begin position="1216"/>
        <end position="1300"/>
    </location>
</feature>
<feature type="compositionally biased region" description="Gly residues" evidence="8">
    <location>
        <begin position="748"/>
        <end position="758"/>
    </location>
</feature>
<dbReference type="GO" id="GO:0023041">
    <property type="term" value="P:neuronal signal transduction"/>
    <property type="evidence" value="ECO:0007669"/>
    <property type="project" value="InterPro"/>
</dbReference>
<dbReference type="PANTHER" id="PTHR13289:SF3">
    <property type="entry name" value="BIFOCAL, ISOFORM F"/>
    <property type="match status" value="1"/>
</dbReference>
<feature type="compositionally biased region" description="Basic and acidic residues" evidence="8">
    <location>
        <begin position="182"/>
        <end position="201"/>
    </location>
</feature>
<evidence type="ECO:0000313" key="10">
    <source>
        <dbReference type="Proteomes" id="UP000007798"/>
    </source>
</evidence>
<feature type="compositionally biased region" description="Polar residues" evidence="8">
    <location>
        <begin position="218"/>
        <end position="241"/>
    </location>
</feature>
<feature type="region of interest" description="Disordered" evidence="8">
    <location>
        <begin position="1089"/>
        <end position="1112"/>
    </location>
</feature>
<organism evidence="9 10">
    <name type="scientific">Drosophila willistoni</name>
    <name type="common">Fruit fly</name>
    <dbReference type="NCBI Taxonomy" id="7260"/>
    <lineage>
        <taxon>Eukaryota</taxon>
        <taxon>Metazoa</taxon>
        <taxon>Ecdysozoa</taxon>
        <taxon>Arthropoda</taxon>
        <taxon>Hexapoda</taxon>
        <taxon>Insecta</taxon>
        <taxon>Pterygota</taxon>
        <taxon>Neoptera</taxon>
        <taxon>Endopterygota</taxon>
        <taxon>Diptera</taxon>
        <taxon>Brachycera</taxon>
        <taxon>Muscomorpha</taxon>
        <taxon>Ephydroidea</taxon>
        <taxon>Drosophilidae</taxon>
        <taxon>Drosophila</taxon>
        <taxon>Sophophora</taxon>
    </lineage>
</organism>
<proteinExistence type="predicted"/>
<feature type="region of interest" description="Disordered" evidence="8">
    <location>
        <begin position="541"/>
        <end position="561"/>
    </location>
</feature>
<feature type="compositionally biased region" description="Low complexity" evidence="8">
    <location>
        <begin position="817"/>
        <end position="829"/>
    </location>
</feature>
<dbReference type="InterPro" id="IPR019130">
    <property type="entry name" value="Macoilin"/>
</dbReference>
<dbReference type="EMBL" id="CH963851">
    <property type="protein sequence ID" value="KRF98210.1"/>
    <property type="molecule type" value="Genomic_DNA"/>
</dbReference>
<evidence type="ECO:0000256" key="3">
    <source>
        <dbReference type="ARBA" id="ARBA00022692"/>
    </source>
</evidence>
<feature type="compositionally biased region" description="Low complexity" evidence="8">
    <location>
        <begin position="1135"/>
        <end position="1148"/>
    </location>
</feature>
<feature type="compositionally biased region" description="Low complexity" evidence="8">
    <location>
        <begin position="1270"/>
        <end position="1285"/>
    </location>
</feature>
<keyword evidence="6" id="KW-0472">Membrane</keyword>
<dbReference type="GO" id="GO:0008017">
    <property type="term" value="F:microtubule binding"/>
    <property type="evidence" value="ECO:0007669"/>
    <property type="project" value="TreeGrafter"/>
</dbReference>
<dbReference type="eggNOG" id="ENOG502S3KP">
    <property type="taxonomic scope" value="Eukaryota"/>
</dbReference>
<feature type="compositionally biased region" description="Low complexity" evidence="8">
    <location>
        <begin position="542"/>
        <end position="561"/>
    </location>
</feature>
<dbReference type="Proteomes" id="UP000007798">
    <property type="component" value="Unassembled WGS sequence"/>
</dbReference>
<feature type="compositionally biased region" description="Basic and acidic residues" evidence="8">
    <location>
        <begin position="242"/>
        <end position="254"/>
    </location>
</feature>
<feature type="region of interest" description="Disordered" evidence="8">
    <location>
        <begin position="578"/>
        <end position="602"/>
    </location>
</feature>
<evidence type="ECO:0000256" key="2">
    <source>
        <dbReference type="ARBA" id="ARBA00004269"/>
    </source>
</evidence>
<feature type="compositionally biased region" description="Basic and acidic residues" evidence="8">
    <location>
        <begin position="731"/>
        <end position="742"/>
    </location>
</feature>
<accession>A0A0Q9X0F0</accession>
<evidence type="ECO:0000256" key="1">
    <source>
        <dbReference type="ARBA" id="ARBA00004232"/>
    </source>
</evidence>
<dbReference type="GO" id="GO:0030867">
    <property type="term" value="C:rough endoplasmic reticulum membrane"/>
    <property type="evidence" value="ECO:0007669"/>
    <property type="project" value="UniProtKB-SubCell"/>
</dbReference>
<sequence>AAATGFLPDMPQWKKDLIQRRKTNVARTQAAQQASPTANTTCMTTMATTSGAAAAAAAIDIDTTITGAAGSCGAFLMETTAGAGAGSAAADLIATEQQQQQQQQSNLLAKKNVSQTQTTTEEKSEKSLIGGHHTQQQAMMAFSNSAETTATTTIPLPIPKQRSSLFNTTTTTTTEPQILNMDLREQKHEREREEREREHDVVVNNSGNSGLRGEVETGTETSPSQLNSPSQNEYSSRSKQFTAREGEQLTARGHEFTARDQIIFDAEGGSNNTKELLALIDNNKNCKTKIISDKLQSNKFIKQQQQQKQQQQLSPTKVTVKTTMVAMQEMKKTTKQNGQHRHHLKSTTSTSCSSNSNNNSNNNIGMDVEKPPPSELDEDLSYGPGIVSKLRCRYLSLALRESHQQNQKQRLQRSTSLNTLLDRDDDEEEVVVVPVTVMTTVTTKSTAPPILGAKPVMTTTTTNSNTTITSGYIKGIQRPVSLGATTGGATNNKITTMKTEDHVVGAGATRSRHIKRGNEVMKRARSVEALLCEKSPWNTQRTAMTPISPTTSPSATSTTNSTCVTIEDKIHNARERLHSGTDTAPPKRLTSIIDDTERPPPDLVKQTLKMFEASANRRPRAAHRSNGVGGVASKVATYKSIIKEQKSSTSGSGSVTPTAIGSPNILGKRDPTIIGFASSTPKQQQLVPGGGNTLSHPPDVIPRQMMIGGGNNGAIDSPVSALSKMLGRCQLTEERETEKSEANNDNDGNGGGGGGGGSQRSFAAAVNENAHVTSSNSSSSSSSISSASTRKTIGEPTLSSSTPSTTKQIGVIRPLFNNTNTTSSTSTSNIPLTSREIEKNRINEMKKSGALAADGAAAAGAVASARSATTTTSLDTVINTKDNNASETDATNASPIWALRKLRQPQTSNSNTGSHHGGAISGDNNTSMVFNFSKSTKEVPDYIESDVVIYRRKRELPKPNEPGFVLLGDLSVETSTDTDYDDYSMCPPSPCDVEFENANIVIDGKSSIRQKTKDASFRVQFNDTLTSTFEYPSEASLTIDDPPYADPFGNVNKYHQLLLAEQMQLLEHQQQQQQHHHHVTVDEIIELPTSTTTSSSSSSTTTSSSLSSSSVATSNMLGNLPLDYPNLEKGLILQQSQEEQPQEQQQQRSHPHQPEPIEEIIQQQSPQRRRQPSAISRSDQIGNAPEPEPLLLQRRVRRSSVLLKPQYACFLQNEPQTLSSSPAPAPPPPKPQPRKAASFSSMHNLHPTSHHSHQLNQRQPAVHHAQSKYNPPNNNTTTSSSSSSNNRRRPSLPTMRSSTSLALPNASTALLQARIPGNTLYYV</sequence>
<comment type="subcellular location">
    <subcellularLocation>
        <location evidence="1">Nucleus membrane</location>
        <topology evidence="1">Multi-pass membrane protein</topology>
    </subcellularLocation>
    <subcellularLocation>
        <location evidence="2">Rough endoplasmic reticulum membrane</location>
        <topology evidence="2">Multi-pass membrane protein</topology>
    </subcellularLocation>
</comment>
<reference evidence="9 10" key="1">
    <citation type="journal article" date="2007" name="Nature">
        <title>Evolution of genes and genomes on the Drosophila phylogeny.</title>
        <authorList>
            <consortium name="Drosophila 12 Genomes Consortium"/>
            <person name="Clark A.G."/>
            <person name="Eisen M.B."/>
            <person name="Smith D.R."/>
            <person name="Bergman C.M."/>
            <person name="Oliver B."/>
            <person name="Markow T.A."/>
            <person name="Kaufman T.C."/>
            <person name="Kellis M."/>
            <person name="Gelbart W."/>
            <person name="Iyer V.N."/>
            <person name="Pollard D.A."/>
            <person name="Sackton T.B."/>
            <person name="Larracuente A.M."/>
            <person name="Singh N.D."/>
            <person name="Abad J.P."/>
            <person name="Abt D.N."/>
            <person name="Adryan B."/>
            <person name="Aguade M."/>
            <person name="Akashi H."/>
            <person name="Anderson W.W."/>
            <person name="Aquadro C.F."/>
            <person name="Ardell D.H."/>
            <person name="Arguello R."/>
            <person name="Artieri C.G."/>
            <person name="Barbash D.A."/>
            <person name="Barker D."/>
            <person name="Barsanti P."/>
            <person name="Batterham P."/>
            <person name="Batzoglou S."/>
            <person name="Begun D."/>
            <person name="Bhutkar A."/>
            <person name="Blanco E."/>
            <person name="Bosak S.A."/>
            <person name="Bradley R.K."/>
            <person name="Brand A.D."/>
            <person name="Brent M.R."/>
            <person name="Brooks A.N."/>
            <person name="Brown R.H."/>
            <person name="Butlin R.K."/>
            <person name="Caggese C."/>
            <person name="Calvi B.R."/>
            <person name="Bernardo de Carvalho A."/>
            <person name="Caspi A."/>
            <person name="Castrezana S."/>
            <person name="Celniker S.E."/>
            <person name="Chang J.L."/>
            <person name="Chapple C."/>
            <person name="Chatterji S."/>
            <person name="Chinwalla A."/>
            <person name="Civetta A."/>
            <person name="Clifton S.W."/>
            <person name="Comeron J.M."/>
            <person name="Costello J.C."/>
            <person name="Coyne J.A."/>
            <person name="Daub J."/>
            <person name="David R.G."/>
            <person name="Delcher A.L."/>
            <person name="Delehaunty K."/>
            <person name="Do C.B."/>
            <person name="Ebling H."/>
            <person name="Edwards K."/>
            <person name="Eickbush T."/>
            <person name="Evans J.D."/>
            <person name="Filipski A."/>
            <person name="Findeiss S."/>
            <person name="Freyhult E."/>
            <person name="Fulton L."/>
            <person name="Fulton R."/>
            <person name="Garcia A.C."/>
            <person name="Gardiner A."/>
            <person name="Garfield D.A."/>
            <person name="Garvin B.E."/>
            <person name="Gibson G."/>
            <person name="Gilbert D."/>
            <person name="Gnerre S."/>
            <person name="Godfrey J."/>
            <person name="Good R."/>
            <person name="Gotea V."/>
            <person name="Gravely B."/>
            <person name="Greenberg A.J."/>
            <person name="Griffiths-Jones S."/>
            <person name="Gross S."/>
            <person name="Guigo R."/>
            <person name="Gustafson E.A."/>
            <person name="Haerty W."/>
            <person name="Hahn M.W."/>
            <person name="Halligan D.L."/>
            <person name="Halpern A.L."/>
            <person name="Halter G.M."/>
            <person name="Han M.V."/>
            <person name="Heger A."/>
            <person name="Hillier L."/>
            <person name="Hinrichs A.S."/>
            <person name="Holmes I."/>
            <person name="Hoskins R.A."/>
            <person name="Hubisz M.J."/>
            <person name="Hultmark D."/>
            <person name="Huntley M.A."/>
            <person name="Jaffe D.B."/>
            <person name="Jagadeeshan S."/>
            <person name="Jeck W.R."/>
            <person name="Johnson J."/>
            <person name="Jones C.D."/>
            <person name="Jordan W.C."/>
            <person name="Karpen G.H."/>
            <person name="Kataoka E."/>
            <person name="Keightley P.D."/>
            <person name="Kheradpour P."/>
            <person name="Kirkness E.F."/>
            <person name="Koerich L.B."/>
            <person name="Kristiansen K."/>
            <person name="Kudrna D."/>
            <person name="Kulathinal R.J."/>
            <person name="Kumar S."/>
            <person name="Kwok R."/>
            <person name="Lander E."/>
            <person name="Langley C.H."/>
            <person name="Lapoint R."/>
            <person name="Lazzaro B.P."/>
            <person name="Lee S.J."/>
            <person name="Levesque L."/>
            <person name="Li R."/>
            <person name="Lin C.F."/>
            <person name="Lin M.F."/>
            <person name="Lindblad-Toh K."/>
            <person name="Llopart A."/>
            <person name="Long M."/>
            <person name="Low L."/>
            <person name="Lozovsky E."/>
            <person name="Lu J."/>
            <person name="Luo M."/>
            <person name="Machado C.A."/>
            <person name="Makalowski W."/>
            <person name="Marzo M."/>
            <person name="Matsuda M."/>
            <person name="Matzkin L."/>
            <person name="McAllister B."/>
            <person name="McBride C.S."/>
            <person name="McKernan B."/>
            <person name="McKernan K."/>
            <person name="Mendez-Lago M."/>
            <person name="Minx P."/>
            <person name="Mollenhauer M.U."/>
            <person name="Montooth K."/>
            <person name="Mount S.M."/>
            <person name="Mu X."/>
            <person name="Myers E."/>
            <person name="Negre B."/>
            <person name="Newfeld S."/>
            <person name="Nielsen R."/>
            <person name="Noor M.A."/>
            <person name="O'Grady P."/>
            <person name="Pachter L."/>
            <person name="Papaceit M."/>
            <person name="Parisi M.J."/>
            <person name="Parisi M."/>
            <person name="Parts L."/>
            <person name="Pedersen J.S."/>
            <person name="Pesole G."/>
            <person name="Phillippy A.M."/>
            <person name="Ponting C.P."/>
            <person name="Pop M."/>
            <person name="Porcelli D."/>
            <person name="Powell J.R."/>
            <person name="Prohaska S."/>
            <person name="Pruitt K."/>
            <person name="Puig M."/>
            <person name="Quesneville H."/>
            <person name="Ram K.R."/>
            <person name="Rand D."/>
            <person name="Rasmussen M.D."/>
            <person name="Reed L.K."/>
            <person name="Reenan R."/>
            <person name="Reily A."/>
            <person name="Remington K.A."/>
            <person name="Rieger T.T."/>
            <person name="Ritchie M.G."/>
            <person name="Robin C."/>
            <person name="Rogers Y.H."/>
            <person name="Rohde C."/>
            <person name="Rozas J."/>
            <person name="Rubenfield M.J."/>
            <person name="Ruiz A."/>
            <person name="Russo S."/>
            <person name="Salzberg S.L."/>
            <person name="Sanchez-Gracia A."/>
            <person name="Saranga D.J."/>
            <person name="Sato H."/>
            <person name="Schaeffer S.W."/>
            <person name="Schatz M.C."/>
            <person name="Schlenke T."/>
            <person name="Schwartz R."/>
            <person name="Segarra C."/>
            <person name="Singh R.S."/>
            <person name="Sirot L."/>
            <person name="Sirota M."/>
            <person name="Sisneros N.B."/>
            <person name="Smith C.D."/>
            <person name="Smith T.F."/>
            <person name="Spieth J."/>
            <person name="Stage D.E."/>
            <person name="Stark A."/>
            <person name="Stephan W."/>
            <person name="Strausberg R.L."/>
            <person name="Strempel S."/>
            <person name="Sturgill D."/>
            <person name="Sutton G."/>
            <person name="Sutton G.G."/>
            <person name="Tao W."/>
            <person name="Teichmann S."/>
            <person name="Tobari Y.N."/>
            <person name="Tomimura Y."/>
            <person name="Tsolas J.M."/>
            <person name="Valente V.L."/>
            <person name="Venter E."/>
            <person name="Venter J.C."/>
            <person name="Vicario S."/>
            <person name="Vieira F.G."/>
            <person name="Vilella A.J."/>
            <person name="Villasante A."/>
            <person name="Walenz B."/>
            <person name="Wang J."/>
            <person name="Wasserman M."/>
            <person name="Watts T."/>
            <person name="Wilson D."/>
            <person name="Wilson R.K."/>
            <person name="Wing R.A."/>
            <person name="Wolfner M.F."/>
            <person name="Wong A."/>
            <person name="Wong G.K."/>
            <person name="Wu C.I."/>
            <person name="Wu G."/>
            <person name="Yamamoto D."/>
            <person name="Yang H.P."/>
            <person name="Yang S.P."/>
            <person name="Yorke J.A."/>
            <person name="Yoshida K."/>
            <person name="Zdobnov E."/>
            <person name="Zhang P."/>
            <person name="Zhang Y."/>
            <person name="Zimin A.V."/>
            <person name="Baldwin J."/>
            <person name="Abdouelleil A."/>
            <person name="Abdulkadir J."/>
            <person name="Abebe A."/>
            <person name="Abera B."/>
            <person name="Abreu J."/>
            <person name="Acer S.C."/>
            <person name="Aftuck L."/>
            <person name="Alexander A."/>
            <person name="An P."/>
            <person name="Anderson E."/>
            <person name="Anderson S."/>
            <person name="Arachi H."/>
            <person name="Azer M."/>
            <person name="Bachantsang P."/>
            <person name="Barry A."/>
            <person name="Bayul T."/>
            <person name="Berlin A."/>
            <person name="Bessette D."/>
            <person name="Bloom T."/>
            <person name="Blye J."/>
            <person name="Boguslavskiy L."/>
            <person name="Bonnet C."/>
            <person name="Boukhgalter B."/>
            <person name="Bourzgui I."/>
            <person name="Brown A."/>
            <person name="Cahill P."/>
            <person name="Channer S."/>
            <person name="Cheshatsang Y."/>
            <person name="Chuda L."/>
            <person name="Citroen M."/>
            <person name="Collymore A."/>
            <person name="Cooke P."/>
            <person name="Costello M."/>
            <person name="D'Aco K."/>
            <person name="Daza R."/>
            <person name="De Haan G."/>
            <person name="DeGray S."/>
            <person name="DeMaso C."/>
            <person name="Dhargay N."/>
            <person name="Dooley K."/>
            <person name="Dooley E."/>
            <person name="Doricent M."/>
            <person name="Dorje P."/>
            <person name="Dorjee K."/>
            <person name="Dupes A."/>
            <person name="Elong R."/>
            <person name="Falk J."/>
            <person name="Farina A."/>
            <person name="Faro S."/>
            <person name="Ferguson D."/>
            <person name="Fisher S."/>
            <person name="Foley C.D."/>
            <person name="Franke A."/>
            <person name="Friedrich D."/>
            <person name="Gadbois L."/>
            <person name="Gearin G."/>
            <person name="Gearin C.R."/>
            <person name="Giannoukos G."/>
            <person name="Goode T."/>
            <person name="Graham J."/>
            <person name="Grandbois E."/>
            <person name="Grewal S."/>
            <person name="Gyaltsen K."/>
            <person name="Hafez N."/>
            <person name="Hagos B."/>
            <person name="Hall J."/>
            <person name="Henson C."/>
            <person name="Hollinger A."/>
            <person name="Honan T."/>
            <person name="Huard M.D."/>
            <person name="Hughes L."/>
            <person name="Hurhula B."/>
            <person name="Husby M.E."/>
            <person name="Kamat A."/>
            <person name="Kanga B."/>
            <person name="Kashin S."/>
            <person name="Khazanovich D."/>
            <person name="Kisner P."/>
            <person name="Lance K."/>
            <person name="Lara M."/>
            <person name="Lee W."/>
            <person name="Lennon N."/>
            <person name="Letendre F."/>
            <person name="LeVine R."/>
            <person name="Lipovsky A."/>
            <person name="Liu X."/>
            <person name="Liu J."/>
            <person name="Liu S."/>
            <person name="Lokyitsang T."/>
            <person name="Lokyitsang Y."/>
            <person name="Lubonja R."/>
            <person name="Lui A."/>
            <person name="MacDonald P."/>
            <person name="Magnisalis V."/>
            <person name="Maru K."/>
            <person name="Matthews C."/>
            <person name="McCusker W."/>
            <person name="McDonough S."/>
            <person name="Mehta T."/>
            <person name="Meldrim J."/>
            <person name="Meneus L."/>
            <person name="Mihai O."/>
            <person name="Mihalev A."/>
            <person name="Mihova T."/>
            <person name="Mittelman R."/>
            <person name="Mlenga V."/>
            <person name="Montmayeur A."/>
            <person name="Mulrain L."/>
            <person name="Navidi A."/>
            <person name="Naylor J."/>
            <person name="Negash T."/>
            <person name="Nguyen T."/>
            <person name="Nguyen N."/>
            <person name="Nicol R."/>
            <person name="Norbu C."/>
            <person name="Norbu N."/>
            <person name="Novod N."/>
            <person name="O'Neill B."/>
            <person name="Osman S."/>
            <person name="Markiewicz E."/>
            <person name="Oyono O.L."/>
            <person name="Patti C."/>
            <person name="Phunkhang P."/>
            <person name="Pierre F."/>
            <person name="Priest M."/>
            <person name="Raghuraman S."/>
            <person name="Rege F."/>
            <person name="Reyes R."/>
            <person name="Rise C."/>
            <person name="Rogov P."/>
            <person name="Ross K."/>
            <person name="Ryan E."/>
            <person name="Settipalli S."/>
            <person name="Shea T."/>
            <person name="Sherpa N."/>
            <person name="Shi L."/>
            <person name="Shih D."/>
            <person name="Sparrow T."/>
            <person name="Spaulding J."/>
            <person name="Stalker J."/>
            <person name="Stange-Thomann N."/>
            <person name="Stavropoulos S."/>
            <person name="Stone C."/>
            <person name="Strader C."/>
            <person name="Tesfaye S."/>
            <person name="Thomson T."/>
            <person name="Thoulutsang Y."/>
            <person name="Thoulutsang D."/>
            <person name="Topham K."/>
            <person name="Topping I."/>
            <person name="Tsamla T."/>
            <person name="Vassiliev H."/>
            <person name="Vo A."/>
            <person name="Wangchuk T."/>
            <person name="Wangdi T."/>
            <person name="Weiand M."/>
            <person name="Wilkinson J."/>
            <person name="Wilson A."/>
            <person name="Yadav S."/>
            <person name="Young G."/>
            <person name="Yu Q."/>
            <person name="Zembek L."/>
            <person name="Zhong D."/>
            <person name="Zimmer A."/>
            <person name="Zwirko Z."/>
            <person name="Jaffe D.B."/>
            <person name="Alvarez P."/>
            <person name="Brockman W."/>
            <person name="Butler J."/>
            <person name="Chin C."/>
            <person name="Gnerre S."/>
            <person name="Grabherr M."/>
            <person name="Kleber M."/>
            <person name="Mauceli E."/>
            <person name="MacCallum I."/>
        </authorList>
    </citation>
    <scope>NUCLEOTIDE SEQUENCE [LARGE SCALE GENOMIC DNA]</scope>
    <source>
        <strain evidence="10">Tucson 14030-0811.24</strain>
    </source>
</reference>
<keyword evidence="4" id="KW-0256">Endoplasmic reticulum</keyword>
<feature type="region of interest" description="Disordered" evidence="8">
    <location>
        <begin position="730"/>
        <end position="833"/>
    </location>
</feature>
<dbReference type="GO" id="GO:0006935">
    <property type="term" value="P:chemotaxis"/>
    <property type="evidence" value="ECO:0007669"/>
    <property type="project" value="TreeGrafter"/>
</dbReference>
<feature type="non-terminal residue" evidence="9">
    <location>
        <position position="1"/>
    </location>
</feature>
<evidence type="ECO:0000256" key="5">
    <source>
        <dbReference type="ARBA" id="ARBA00022989"/>
    </source>
</evidence>
<feature type="region of interest" description="Disordered" evidence="8">
    <location>
        <begin position="103"/>
        <end position="134"/>
    </location>
</feature>
<feature type="compositionally biased region" description="Low complexity" evidence="8">
    <location>
        <begin position="346"/>
        <end position="363"/>
    </location>
</feature>
<dbReference type="STRING" id="7260.A0A0Q9X0F0"/>
<feature type="compositionally biased region" description="Low complexity" evidence="8">
    <location>
        <begin position="796"/>
        <end position="806"/>
    </location>
</feature>
<evidence type="ECO:0000256" key="4">
    <source>
        <dbReference type="ARBA" id="ARBA00022824"/>
    </source>
</evidence>
<dbReference type="GO" id="GO:0031965">
    <property type="term" value="C:nuclear membrane"/>
    <property type="evidence" value="ECO:0007669"/>
    <property type="project" value="UniProtKB-SubCell"/>
</dbReference>
<keyword evidence="5" id="KW-1133">Transmembrane helix</keyword>
<evidence type="ECO:0000256" key="6">
    <source>
        <dbReference type="ARBA" id="ARBA00023136"/>
    </source>
</evidence>
<dbReference type="OrthoDB" id="6517071at2759"/>
<evidence type="ECO:0000256" key="7">
    <source>
        <dbReference type="ARBA" id="ARBA00023242"/>
    </source>
</evidence>
<evidence type="ECO:0000256" key="8">
    <source>
        <dbReference type="SAM" id="MobiDB-lite"/>
    </source>
</evidence>
<keyword evidence="10" id="KW-1185">Reference proteome</keyword>
<keyword evidence="3" id="KW-0812">Transmembrane</keyword>
<protein>
    <submittedName>
        <fullName evidence="9">Uncharacterized protein</fullName>
    </submittedName>
</protein>
<keyword evidence="7" id="KW-0539">Nucleus</keyword>
<feature type="compositionally biased region" description="Low complexity" evidence="8">
    <location>
        <begin position="774"/>
        <end position="788"/>
    </location>
</feature>
<gene>
    <name evidence="9" type="primary">Dwil\GK20074</name>
    <name evidence="9" type="ORF">Dwil_GK20074</name>
</gene>
<feature type="region of interest" description="Disordered" evidence="8">
    <location>
        <begin position="332"/>
        <end position="379"/>
    </location>
</feature>
<feature type="compositionally biased region" description="Low complexity" evidence="8">
    <location>
        <begin position="1159"/>
        <end position="1178"/>
    </location>
</feature>
<name>A0A0Q9X0F0_DROWI</name>